<protein>
    <submittedName>
        <fullName evidence="1">NAD synthetase</fullName>
    </submittedName>
</protein>
<proteinExistence type="predicted"/>
<comment type="caution">
    <text evidence="1">The sequence shown here is derived from an EMBL/GenBank/DDBJ whole genome shotgun (WGS) entry which is preliminary data.</text>
</comment>
<reference evidence="2" key="1">
    <citation type="journal article" date="2019" name="Int. J. Syst. Evol. Microbiol.">
        <title>The Global Catalogue of Microorganisms (GCM) 10K type strain sequencing project: providing services to taxonomists for standard genome sequencing and annotation.</title>
        <authorList>
            <consortium name="The Broad Institute Genomics Platform"/>
            <consortium name="The Broad Institute Genome Sequencing Center for Infectious Disease"/>
            <person name="Wu L."/>
            <person name="Ma J."/>
        </authorList>
    </citation>
    <scope>NUCLEOTIDE SEQUENCE [LARGE SCALE GENOMIC DNA]</scope>
    <source>
        <strain evidence="2">CECT 7297</strain>
    </source>
</reference>
<evidence type="ECO:0000313" key="2">
    <source>
        <dbReference type="Proteomes" id="UP001595798"/>
    </source>
</evidence>
<sequence>MLYSILTNQPSFPQERLRTRLNIVLDQEKIFKAIDDDYSLIGAGVVFIDGHGTSVTLREFEPVCFTKPVKVILREPPIEQPPIEYITEVKTNERESKLVLEAAGAILSCGSAVLGWIVVVGSGAAIPFSAGSSTFLTGLSYGAAAASTVQCANSSYRTFNEINDPAANDELDSEAWYRHATLALDAISVGGATAAGLSTIKLVKIKVASGVTPRKALSGLSRQERRRFTQEVERARLPGISNQLIKKRQREGITPKRFPNEAVKATTIKQIKEAVGAGLTFLGSASGGGIRNLAIAVYSED</sequence>
<name>A0ABV8QMA3_9GAMM</name>
<accession>A0ABV8QMA3</accession>
<evidence type="ECO:0000313" key="1">
    <source>
        <dbReference type="EMBL" id="MFC4260843.1"/>
    </source>
</evidence>
<gene>
    <name evidence="1" type="ORF">ACFOZ5_17635</name>
</gene>
<organism evidence="1 2">
    <name type="scientific">Marinobacter lacisalsi</name>
    <dbReference type="NCBI Taxonomy" id="475979"/>
    <lineage>
        <taxon>Bacteria</taxon>
        <taxon>Pseudomonadati</taxon>
        <taxon>Pseudomonadota</taxon>
        <taxon>Gammaproteobacteria</taxon>
        <taxon>Pseudomonadales</taxon>
        <taxon>Marinobacteraceae</taxon>
        <taxon>Marinobacter</taxon>
    </lineage>
</organism>
<dbReference type="Proteomes" id="UP001595798">
    <property type="component" value="Unassembled WGS sequence"/>
</dbReference>
<keyword evidence="2" id="KW-1185">Reference proteome</keyword>
<dbReference type="EMBL" id="JBHSDI010000061">
    <property type="protein sequence ID" value="MFC4260843.1"/>
    <property type="molecule type" value="Genomic_DNA"/>
</dbReference>
<dbReference type="RefSeq" id="WP_379889780.1">
    <property type="nucleotide sequence ID" value="NZ_JBHSDI010000061.1"/>
</dbReference>